<dbReference type="STRING" id="157652.A0A371I4U7"/>
<dbReference type="Proteomes" id="UP000257109">
    <property type="component" value="Unassembled WGS sequence"/>
</dbReference>
<evidence type="ECO:0000313" key="1">
    <source>
        <dbReference type="EMBL" id="RDY09994.1"/>
    </source>
</evidence>
<name>A0A371I4U7_MUCPR</name>
<dbReference type="EMBL" id="QJKJ01000935">
    <property type="protein sequence ID" value="RDY09994.1"/>
    <property type="molecule type" value="Genomic_DNA"/>
</dbReference>
<feature type="non-terminal residue" evidence="1">
    <location>
        <position position="109"/>
    </location>
</feature>
<keyword evidence="2" id="KW-1185">Reference proteome</keyword>
<dbReference type="AlphaFoldDB" id="A0A371I4U7"/>
<protein>
    <submittedName>
        <fullName evidence="1">Reticulon-like protein B16</fullName>
    </submittedName>
</protein>
<evidence type="ECO:0000313" key="2">
    <source>
        <dbReference type="Proteomes" id="UP000257109"/>
    </source>
</evidence>
<feature type="non-terminal residue" evidence="1">
    <location>
        <position position="1"/>
    </location>
</feature>
<gene>
    <name evidence="1" type="primary">RTNLB16</name>
    <name evidence="1" type="ORF">CR513_05549</name>
</gene>
<accession>A0A371I4U7</accession>
<reference evidence="1" key="1">
    <citation type="submission" date="2018-05" db="EMBL/GenBank/DDBJ databases">
        <title>Draft genome of Mucuna pruriens seed.</title>
        <authorList>
            <person name="Nnadi N.E."/>
            <person name="Vos R."/>
            <person name="Hasami M.H."/>
            <person name="Devisetty U.K."/>
            <person name="Aguiy J.C."/>
        </authorList>
    </citation>
    <scope>NUCLEOTIDE SEQUENCE [LARGE SCALE GENOMIC DNA]</scope>
    <source>
        <strain evidence="1">JCA_2017</strain>
    </source>
</reference>
<comment type="caution">
    <text evidence="1">The sequence shown here is derived from an EMBL/GenBank/DDBJ whole genome shotgun (WGS) entry which is preliminary data.</text>
</comment>
<proteinExistence type="predicted"/>
<organism evidence="1 2">
    <name type="scientific">Mucuna pruriens</name>
    <name type="common">Velvet bean</name>
    <name type="synonym">Dolichos pruriens</name>
    <dbReference type="NCBI Taxonomy" id="157652"/>
    <lineage>
        <taxon>Eukaryota</taxon>
        <taxon>Viridiplantae</taxon>
        <taxon>Streptophyta</taxon>
        <taxon>Embryophyta</taxon>
        <taxon>Tracheophyta</taxon>
        <taxon>Spermatophyta</taxon>
        <taxon>Magnoliopsida</taxon>
        <taxon>eudicotyledons</taxon>
        <taxon>Gunneridae</taxon>
        <taxon>Pentapetalae</taxon>
        <taxon>rosids</taxon>
        <taxon>fabids</taxon>
        <taxon>Fabales</taxon>
        <taxon>Fabaceae</taxon>
        <taxon>Papilionoideae</taxon>
        <taxon>50 kb inversion clade</taxon>
        <taxon>NPAAA clade</taxon>
        <taxon>indigoferoid/millettioid clade</taxon>
        <taxon>Phaseoleae</taxon>
        <taxon>Mucuna</taxon>
    </lineage>
</organism>
<sequence length="109" mass="13097">CWCSIVEERRWSKINNALLIAHDITTGKDFRIFFKEFSSQSFREVYIFVASKTRLSMISFRRIKYGDYVEKCYGVIHHQFSKHYTMVDESYFNKLSGNISKDKRVLYEN</sequence>